<keyword evidence="2" id="KW-1133">Transmembrane helix</keyword>
<feature type="region of interest" description="Disordered" evidence="1">
    <location>
        <begin position="1"/>
        <end position="40"/>
    </location>
</feature>
<proteinExistence type="predicted"/>
<organism evidence="3 4">
    <name type="scientific">Microbacterium album</name>
    <dbReference type="NCBI Taxonomy" id="2053191"/>
    <lineage>
        <taxon>Bacteria</taxon>
        <taxon>Bacillati</taxon>
        <taxon>Actinomycetota</taxon>
        <taxon>Actinomycetes</taxon>
        <taxon>Micrococcales</taxon>
        <taxon>Microbacteriaceae</taxon>
        <taxon>Microbacterium</taxon>
    </lineage>
</organism>
<dbReference type="EMBL" id="BMJY01000004">
    <property type="protein sequence ID" value="GGH40725.1"/>
    <property type="molecule type" value="Genomic_DNA"/>
</dbReference>
<reference evidence="3" key="2">
    <citation type="submission" date="2020-09" db="EMBL/GenBank/DDBJ databases">
        <authorList>
            <person name="Sun Q."/>
            <person name="Zhou Y."/>
        </authorList>
    </citation>
    <scope>NUCLEOTIDE SEQUENCE</scope>
    <source>
        <strain evidence="3">CGMCC 1.15794</strain>
    </source>
</reference>
<dbReference type="Proteomes" id="UP000657592">
    <property type="component" value="Unassembled WGS sequence"/>
</dbReference>
<comment type="caution">
    <text evidence="3">The sequence shown here is derived from an EMBL/GenBank/DDBJ whole genome shotgun (WGS) entry which is preliminary data.</text>
</comment>
<sequence>MNDSLTPPPAPPSQGTPPPAAPGNPPAPAAPAPHQPRPGGAGKVVSVIAIVVGALVLIGTIWGSVRGAVADASRGDSTLTASAAGVTSLRVDAAAARFEIEFDDVDEAVLDVVGGRGGAWTLERRDGELRVTSPDRGWGWFGVNRGDERVVLTLPERLEDARLDADLTLAAGELRATGAFGALSLDVGAGGMDVRGAAESLDVSVSAGQAQFDLADVSDANLSVAAGRLIGTLTGDAPDDVTVSVSAGELDVELPRGAYDVRSDVSAGSFDNRLDVSRGARSTVDVEVAAGRAVLSNAR</sequence>
<accession>A0A917ML67</accession>
<name>A0A917ML67_9MICO</name>
<evidence type="ECO:0000256" key="2">
    <source>
        <dbReference type="SAM" id="Phobius"/>
    </source>
</evidence>
<keyword evidence="4" id="KW-1185">Reference proteome</keyword>
<dbReference type="RefSeq" id="WP_188755453.1">
    <property type="nucleotide sequence ID" value="NZ_BMJY01000004.1"/>
</dbReference>
<feature type="compositionally biased region" description="Pro residues" evidence="1">
    <location>
        <begin position="1"/>
        <end position="36"/>
    </location>
</feature>
<keyword evidence="2" id="KW-0472">Membrane</keyword>
<evidence type="ECO:0000256" key="1">
    <source>
        <dbReference type="SAM" id="MobiDB-lite"/>
    </source>
</evidence>
<evidence type="ECO:0000313" key="4">
    <source>
        <dbReference type="Proteomes" id="UP000657592"/>
    </source>
</evidence>
<dbReference type="AlphaFoldDB" id="A0A917ML67"/>
<reference evidence="3" key="1">
    <citation type="journal article" date="2014" name="Int. J. Syst. Evol. Microbiol.">
        <title>Complete genome sequence of Corynebacterium casei LMG S-19264T (=DSM 44701T), isolated from a smear-ripened cheese.</title>
        <authorList>
            <consortium name="US DOE Joint Genome Institute (JGI-PGF)"/>
            <person name="Walter F."/>
            <person name="Albersmeier A."/>
            <person name="Kalinowski J."/>
            <person name="Ruckert C."/>
        </authorList>
    </citation>
    <scope>NUCLEOTIDE SEQUENCE</scope>
    <source>
        <strain evidence="3">CGMCC 1.15794</strain>
    </source>
</reference>
<feature type="transmembrane region" description="Helical" evidence="2">
    <location>
        <begin position="44"/>
        <end position="65"/>
    </location>
</feature>
<gene>
    <name evidence="3" type="ORF">GCM10010921_12840</name>
</gene>
<keyword evidence="2" id="KW-0812">Transmembrane</keyword>
<evidence type="ECO:0000313" key="3">
    <source>
        <dbReference type="EMBL" id="GGH40725.1"/>
    </source>
</evidence>
<evidence type="ECO:0008006" key="5">
    <source>
        <dbReference type="Google" id="ProtNLM"/>
    </source>
</evidence>
<protein>
    <recommendedName>
        <fullName evidence="5">Adhesin domain-containing protein</fullName>
    </recommendedName>
</protein>